<sequence>MIKSLYTRVVLIFLVAVIGGTVISFFMATWVFKDKLNENLQIPLLNFGQDMVQIFNTLPYHEADRFIRDMHQLESYHVRIYEETGQFTAYGKLHGNQLAPVTMEQVQAVLDGEVIQVIPSGISSIFVGLPLTTEMGTRAMFIQTIALPSTSFSIKLILNFATYALVIGSVVFLVAAMFLVKPIKKLTQATKHIAGGDFNVELNIKQSGELGTLAKSFEDMAEELQQLEQMRRDFVSNVSHEVQSPLTSISGYALALKQVDVTDDEKNRYLDIIISEANRMSKMSDSLLKLSLLESKAQPMHLDTFSLDEQIRRVIVSLQPQWSSRNIDFELQLKAVCLMADYDQLHQVWTNILTNSIKFSSPNDTIEISMKQSANHVIVRITDRGIGISLEDQQRIFERFFKADRSHSHKYEGSGMGLAIVKQIVLLHRGEIEVESELGHGTTMIVKLPITLNEREHVTTPIQMS</sequence>
<evidence type="ECO:0000256" key="1">
    <source>
        <dbReference type="ARBA" id="ARBA00000085"/>
    </source>
</evidence>
<protein>
    <recommendedName>
        <fullName evidence="16">Heme sensor protein HssS</fullName>
        <ecNumber evidence="3">2.7.13.3</ecNumber>
    </recommendedName>
</protein>
<gene>
    <name evidence="21" type="primary">hssS_2</name>
    <name evidence="21" type="ORF">NCTC7582_04460</name>
</gene>
<accession>A0A2X1A016</accession>
<evidence type="ECO:0000256" key="2">
    <source>
        <dbReference type="ARBA" id="ARBA00004651"/>
    </source>
</evidence>
<dbReference type="SMART" id="SM00388">
    <property type="entry name" value="HisKA"/>
    <property type="match status" value="1"/>
</dbReference>
<evidence type="ECO:0000256" key="8">
    <source>
        <dbReference type="ARBA" id="ARBA00022741"/>
    </source>
</evidence>
<feature type="domain" description="HAMP" evidence="20">
    <location>
        <begin position="177"/>
        <end position="229"/>
    </location>
</feature>
<dbReference type="InterPro" id="IPR036097">
    <property type="entry name" value="HisK_dim/P_sf"/>
</dbReference>
<evidence type="ECO:0000256" key="9">
    <source>
        <dbReference type="ARBA" id="ARBA00022777"/>
    </source>
</evidence>
<dbReference type="PROSITE" id="PS50885">
    <property type="entry name" value="HAMP"/>
    <property type="match status" value="1"/>
</dbReference>
<keyword evidence="10" id="KW-0067">ATP-binding</keyword>
<evidence type="ECO:0000256" key="14">
    <source>
        <dbReference type="ARBA" id="ARBA00023136"/>
    </source>
</evidence>
<dbReference type="FunFam" id="3.30.565.10:FF:000006">
    <property type="entry name" value="Sensor histidine kinase WalK"/>
    <property type="match status" value="1"/>
</dbReference>
<dbReference type="CDD" id="cd06225">
    <property type="entry name" value="HAMP"/>
    <property type="match status" value="1"/>
</dbReference>
<dbReference type="SUPFAM" id="SSF158472">
    <property type="entry name" value="HAMP domain-like"/>
    <property type="match status" value="1"/>
</dbReference>
<dbReference type="Pfam" id="PF00672">
    <property type="entry name" value="HAMP"/>
    <property type="match status" value="1"/>
</dbReference>
<dbReference type="PANTHER" id="PTHR45528">
    <property type="entry name" value="SENSOR HISTIDINE KINASE CPXA"/>
    <property type="match status" value="1"/>
</dbReference>
<dbReference type="SUPFAM" id="SSF55874">
    <property type="entry name" value="ATPase domain of HSP90 chaperone/DNA topoisomerase II/histidine kinase"/>
    <property type="match status" value="1"/>
</dbReference>
<evidence type="ECO:0000256" key="11">
    <source>
        <dbReference type="ARBA" id="ARBA00022989"/>
    </source>
</evidence>
<evidence type="ECO:0000256" key="10">
    <source>
        <dbReference type="ARBA" id="ARBA00022840"/>
    </source>
</evidence>
<dbReference type="InterPro" id="IPR050398">
    <property type="entry name" value="HssS/ArlS-like"/>
</dbReference>
<feature type="transmembrane region" description="Helical" evidence="18">
    <location>
        <begin position="156"/>
        <end position="180"/>
    </location>
</feature>
<dbReference type="InterPro" id="IPR005467">
    <property type="entry name" value="His_kinase_dom"/>
</dbReference>
<evidence type="ECO:0000259" key="20">
    <source>
        <dbReference type="PROSITE" id="PS50885"/>
    </source>
</evidence>
<feature type="domain" description="Histidine kinase" evidence="19">
    <location>
        <begin position="237"/>
        <end position="452"/>
    </location>
</feature>
<dbReference type="SMART" id="SM00304">
    <property type="entry name" value="HAMP"/>
    <property type="match status" value="1"/>
</dbReference>
<dbReference type="SMART" id="SM00387">
    <property type="entry name" value="HATPase_c"/>
    <property type="match status" value="1"/>
</dbReference>
<dbReference type="Gene3D" id="1.10.287.130">
    <property type="match status" value="1"/>
</dbReference>
<dbReference type="GO" id="GO:0005524">
    <property type="term" value="F:ATP binding"/>
    <property type="evidence" value="ECO:0007669"/>
    <property type="project" value="UniProtKB-KW"/>
</dbReference>
<dbReference type="PROSITE" id="PS50109">
    <property type="entry name" value="HIS_KIN"/>
    <property type="match status" value="1"/>
</dbReference>
<evidence type="ECO:0000256" key="3">
    <source>
        <dbReference type="ARBA" id="ARBA00012438"/>
    </source>
</evidence>
<dbReference type="FunFam" id="1.10.287.130:FF:000001">
    <property type="entry name" value="Two-component sensor histidine kinase"/>
    <property type="match status" value="1"/>
</dbReference>
<dbReference type="SUPFAM" id="SSF47384">
    <property type="entry name" value="Homodimeric domain of signal transducing histidine kinase"/>
    <property type="match status" value="1"/>
</dbReference>
<dbReference type="Proteomes" id="UP000251431">
    <property type="component" value="Unassembled WGS sequence"/>
</dbReference>
<comment type="function">
    <text evidence="15">Member of the two-component regulatory system HssS/HssR involved in intracellular heme homeostasis and tempering of staphylococcal virulence. HssS functions as a heme sensor histidine kinase which is autophosphorylated at a histidine residue and transfers its phosphate group to an aspartate residue of HssR. HssR/HssS activates the expression of hrtAB, an efflux pump, in response to extracellular heme, hemin, hemoglobin or blood.</text>
</comment>
<keyword evidence="5" id="KW-0597">Phosphoprotein</keyword>
<dbReference type="Gene3D" id="3.30.565.10">
    <property type="entry name" value="Histidine kinase-like ATPase, C-terminal domain"/>
    <property type="match status" value="1"/>
</dbReference>
<dbReference type="InterPro" id="IPR036890">
    <property type="entry name" value="HATPase_C_sf"/>
</dbReference>
<dbReference type="InterPro" id="IPR003594">
    <property type="entry name" value="HATPase_dom"/>
</dbReference>
<dbReference type="GO" id="GO:0005886">
    <property type="term" value="C:plasma membrane"/>
    <property type="evidence" value="ECO:0007669"/>
    <property type="project" value="UniProtKB-SubCell"/>
</dbReference>
<keyword evidence="7 18" id="KW-0812">Transmembrane</keyword>
<dbReference type="EMBL" id="UAQE01000004">
    <property type="protein sequence ID" value="SPU38498.1"/>
    <property type="molecule type" value="Genomic_DNA"/>
</dbReference>
<keyword evidence="8" id="KW-0547">Nucleotide-binding</keyword>
<dbReference type="CDD" id="cd00082">
    <property type="entry name" value="HisKA"/>
    <property type="match status" value="1"/>
</dbReference>
<dbReference type="RefSeq" id="WP_112118422.1">
    <property type="nucleotide sequence ID" value="NZ_UAQE01000004.1"/>
</dbReference>
<dbReference type="InterPro" id="IPR003660">
    <property type="entry name" value="HAMP_dom"/>
</dbReference>
<dbReference type="Gene3D" id="6.10.340.10">
    <property type="match status" value="1"/>
</dbReference>
<evidence type="ECO:0000256" key="6">
    <source>
        <dbReference type="ARBA" id="ARBA00022679"/>
    </source>
</evidence>
<dbReference type="PANTHER" id="PTHR45528:SF11">
    <property type="entry name" value="HISTIDINE KINASE"/>
    <property type="match status" value="1"/>
</dbReference>
<keyword evidence="11 18" id="KW-1133">Transmembrane helix</keyword>
<comment type="catalytic activity">
    <reaction evidence="1">
        <text>ATP + protein L-histidine = ADP + protein N-phospho-L-histidine.</text>
        <dbReference type="EC" id="2.7.13.3"/>
    </reaction>
</comment>
<evidence type="ECO:0000256" key="7">
    <source>
        <dbReference type="ARBA" id="ARBA00022692"/>
    </source>
</evidence>
<evidence type="ECO:0000256" key="13">
    <source>
        <dbReference type="ARBA" id="ARBA00023026"/>
    </source>
</evidence>
<feature type="transmembrane region" description="Helical" evidence="18">
    <location>
        <begin position="9"/>
        <end position="32"/>
    </location>
</feature>
<dbReference type="PRINTS" id="PR00344">
    <property type="entry name" value="BCTRLSENSOR"/>
</dbReference>
<evidence type="ECO:0000256" key="15">
    <source>
        <dbReference type="ARBA" id="ARBA00037219"/>
    </source>
</evidence>
<evidence type="ECO:0000256" key="16">
    <source>
        <dbReference type="ARBA" id="ARBA00040841"/>
    </source>
</evidence>
<evidence type="ECO:0000256" key="18">
    <source>
        <dbReference type="SAM" id="Phobius"/>
    </source>
</evidence>
<keyword evidence="14 18" id="KW-0472">Membrane</keyword>
<evidence type="ECO:0000259" key="19">
    <source>
        <dbReference type="PROSITE" id="PS50109"/>
    </source>
</evidence>
<organism evidence="21 22">
    <name type="scientific">Lysinibacillus capsici</name>
    <dbReference type="NCBI Taxonomy" id="2115968"/>
    <lineage>
        <taxon>Bacteria</taxon>
        <taxon>Bacillati</taxon>
        <taxon>Bacillota</taxon>
        <taxon>Bacilli</taxon>
        <taxon>Bacillales</taxon>
        <taxon>Bacillaceae</taxon>
        <taxon>Lysinibacillus</taxon>
    </lineage>
</organism>
<keyword evidence="4" id="KW-1003">Cell membrane</keyword>
<dbReference type="EC" id="2.7.13.3" evidence="3"/>
<dbReference type="InterPro" id="IPR004358">
    <property type="entry name" value="Sig_transdc_His_kin-like_C"/>
</dbReference>
<evidence type="ECO:0000256" key="5">
    <source>
        <dbReference type="ARBA" id="ARBA00022553"/>
    </source>
</evidence>
<comment type="subcellular location">
    <subcellularLocation>
        <location evidence="2">Cell membrane</location>
        <topology evidence="2">Multi-pass membrane protein</topology>
    </subcellularLocation>
</comment>
<evidence type="ECO:0000313" key="21">
    <source>
        <dbReference type="EMBL" id="SPU38498.1"/>
    </source>
</evidence>
<keyword evidence="6 21" id="KW-0808">Transferase</keyword>
<evidence type="ECO:0000256" key="12">
    <source>
        <dbReference type="ARBA" id="ARBA00023012"/>
    </source>
</evidence>
<evidence type="ECO:0000256" key="17">
    <source>
        <dbReference type="SAM" id="Coils"/>
    </source>
</evidence>
<evidence type="ECO:0000256" key="4">
    <source>
        <dbReference type="ARBA" id="ARBA00022475"/>
    </source>
</evidence>
<dbReference type="GO" id="GO:0000155">
    <property type="term" value="F:phosphorelay sensor kinase activity"/>
    <property type="evidence" value="ECO:0007669"/>
    <property type="project" value="InterPro"/>
</dbReference>
<feature type="coiled-coil region" evidence="17">
    <location>
        <begin position="210"/>
        <end position="237"/>
    </location>
</feature>
<dbReference type="InterPro" id="IPR003661">
    <property type="entry name" value="HisK_dim/P_dom"/>
</dbReference>
<dbReference type="Pfam" id="PF02518">
    <property type="entry name" value="HATPase_c"/>
    <property type="match status" value="1"/>
</dbReference>
<keyword evidence="17" id="KW-0175">Coiled coil</keyword>
<reference evidence="21 22" key="1">
    <citation type="submission" date="2018-06" db="EMBL/GenBank/DDBJ databases">
        <authorList>
            <consortium name="Pathogen Informatics"/>
            <person name="Doyle S."/>
        </authorList>
    </citation>
    <scope>NUCLEOTIDE SEQUENCE [LARGE SCALE GENOMIC DNA]</scope>
    <source>
        <strain evidence="21 22">NCTC7582</strain>
    </source>
</reference>
<proteinExistence type="predicted"/>
<dbReference type="AlphaFoldDB" id="A0A2X1A016"/>
<dbReference type="Pfam" id="PF00512">
    <property type="entry name" value="HisKA"/>
    <property type="match status" value="1"/>
</dbReference>
<name>A0A2X1A016_9BACI</name>
<keyword evidence="12" id="KW-0902">Two-component regulatory system</keyword>
<keyword evidence="13" id="KW-0843">Virulence</keyword>
<evidence type="ECO:0000313" key="22">
    <source>
        <dbReference type="Proteomes" id="UP000251431"/>
    </source>
</evidence>
<keyword evidence="9 21" id="KW-0418">Kinase</keyword>